<accession>A0A239JWK2</accession>
<dbReference type="InterPro" id="IPR036390">
    <property type="entry name" value="WH_DNA-bd_sf"/>
</dbReference>
<dbReference type="EMBL" id="FZPC01000013">
    <property type="protein sequence ID" value="SNT10120.1"/>
    <property type="molecule type" value="Genomic_DNA"/>
</dbReference>
<dbReference type="AlphaFoldDB" id="A0A239JWK2"/>
<dbReference type="SUPFAM" id="SSF53383">
    <property type="entry name" value="PLP-dependent transferases"/>
    <property type="match status" value="1"/>
</dbReference>
<evidence type="ECO:0000256" key="4">
    <source>
        <dbReference type="ARBA" id="ARBA00023125"/>
    </source>
</evidence>
<dbReference type="Pfam" id="PF00155">
    <property type="entry name" value="Aminotran_1_2"/>
    <property type="match status" value="1"/>
</dbReference>
<protein>
    <submittedName>
        <fullName evidence="7">Transcriptional regulator, GntR family</fullName>
    </submittedName>
</protein>
<dbReference type="SUPFAM" id="SSF46785">
    <property type="entry name" value="Winged helix' DNA-binding domain"/>
    <property type="match status" value="1"/>
</dbReference>
<reference evidence="8 9" key="2">
    <citation type="submission" date="2017-06" db="EMBL/GenBank/DDBJ databases">
        <authorList>
            <person name="Varghese N."/>
            <person name="Submissions S."/>
        </authorList>
    </citation>
    <scope>NUCLEOTIDE SEQUENCE [LARGE SCALE GENOMIC DNA]</scope>
    <source>
        <strain evidence="8 9">RLD-1</strain>
    </source>
</reference>
<evidence type="ECO:0000256" key="1">
    <source>
        <dbReference type="ARBA" id="ARBA00005384"/>
    </source>
</evidence>
<dbReference type="InterPro" id="IPR051446">
    <property type="entry name" value="HTH_trans_reg/aminotransferase"/>
</dbReference>
<name>A0A239JWK2_9PSED</name>
<dbReference type="PANTHER" id="PTHR46577:SF2">
    <property type="entry name" value="TRANSCRIPTIONAL REGULATORY PROTEIN"/>
    <property type="match status" value="1"/>
</dbReference>
<keyword evidence="9" id="KW-1185">Reference proteome</keyword>
<dbReference type="PROSITE" id="PS50949">
    <property type="entry name" value="HTH_GNTR"/>
    <property type="match status" value="1"/>
</dbReference>
<evidence type="ECO:0000259" key="6">
    <source>
        <dbReference type="PROSITE" id="PS50949"/>
    </source>
</evidence>
<dbReference type="InterPro" id="IPR000524">
    <property type="entry name" value="Tscrpt_reg_HTH_GntR"/>
</dbReference>
<evidence type="ECO:0000256" key="5">
    <source>
        <dbReference type="ARBA" id="ARBA00023163"/>
    </source>
</evidence>
<dbReference type="RefSeq" id="WP_089392052.1">
    <property type="nucleotide sequence ID" value="NZ_FNEC01000026.1"/>
</dbReference>
<dbReference type="InterPro" id="IPR004839">
    <property type="entry name" value="Aminotransferase_I/II_large"/>
</dbReference>
<keyword evidence="5" id="KW-0804">Transcription</keyword>
<evidence type="ECO:0000313" key="9">
    <source>
        <dbReference type="Proteomes" id="UP000198309"/>
    </source>
</evidence>
<dbReference type="InterPro" id="IPR015424">
    <property type="entry name" value="PyrdxlP-dep_Trfase"/>
</dbReference>
<evidence type="ECO:0000313" key="8">
    <source>
        <dbReference type="EMBL" id="SNT10120.1"/>
    </source>
</evidence>
<dbReference type="Gene3D" id="1.10.10.10">
    <property type="entry name" value="Winged helix-like DNA-binding domain superfamily/Winged helix DNA-binding domain"/>
    <property type="match status" value="1"/>
</dbReference>
<dbReference type="GO" id="GO:0030170">
    <property type="term" value="F:pyridoxal phosphate binding"/>
    <property type="evidence" value="ECO:0007669"/>
    <property type="project" value="InterPro"/>
</dbReference>
<dbReference type="GO" id="GO:0003700">
    <property type="term" value="F:DNA-binding transcription factor activity"/>
    <property type="evidence" value="ECO:0007669"/>
    <property type="project" value="InterPro"/>
</dbReference>
<evidence type="ECO:0000256" key="2">
    <source>
        <dbReference type="ARBA" id="ARBA00022898"/>
    </source>
</evidence>
<keyword evidence="2" id="KW-0663">Pyridoxal phosphate</keyword>
<keyword evidence="4" id="KW-0238">DNA-binding</keyword>
<dbReference type="GO" id="GO:0003677">
    <property type="term" value="F:DNA binding"/>
    <property type="evidence" value="ECO:0007669"/>
    <property type="project" value="UniProtKB-KW"/>
</dbReference>
<comment type="similarity">
    <text evidence="1">In the C-terminal section; belongs to the class-I pyridoxal-phosphate-dependent aminotransferase family.</text>
</comment>
<keyword evidence="3" id="KW-0805">Transcription regulation</keyword>
<dbReference type="Gene3D" id="3.40.640.10">
    <property type="entry name" value="Type I PLP-dependent aspartate aminotransferase-like (Major domain)"/>
    <property type="match status" value="1"/>
</dbReference>
<dbReference type="PRINTS" id="PR00035">
    <property type="entry name" value="HTHGNTR"/>
</dbReference>
<evidence type="ECO:0000313" key="7">
    <source>
        <dbReference type="EMBL" id="SDK00163.1"/>
    </source>
</evidence>
<reference evidence="7 10" key="1">
    <citation type="submission" date="2016-10" db="EMBL/GenBank/DDBJ databases">
        <authorList>
            <person name="de Groot N.N."/>
        </authorList>
    </citation>
    <scope>NUCLEOTIDE SEQUENCE [LARGE SCALE GENOMIC DNA]</scope>
    <source>
        <strain evidence="7 10">CCM 7361</strain>
    </source>
</reference>
<dbReference type="InterPro" id="IPR036388">
    <property type="entry name" value="WH-like_DNA-bd_sf"/>
</dbReference>
<sequence length="470" mass="51557">MAVTRVDGVMRQVRERLAARSLVPGERLPSIRALAQSLEVSKSTVVEAYERLAAEGLIAARRGSGFYVCGRLPPLSLAEIGPALDRSIDPLWISRQSLEAAEDALKPGCGWLPPSWLPEDELRRALRQLAREPQSSLLEYGRPYGHAGLREQLARRLGDYGLQVGAQQIVLTDGGTHAIDLVCRFLLEPGDEVLVDDPGYFNFQALLRAHRAVAIGVPYTPHGPDIEALGAILQRHRPRLYITNSAFHNPTGAQLSPLVAHRLLKLAEAHDLLIVEDDIFADFEHEQAPRLSAFDGLQRVIQVGSFSKTLSASVRCGYIAARPQWCEQLVDLKLATSFGNSPFNAELLHELLRKGGYRRHMENLRARLAEAMGDTLARLRGLGLQPWLEPRGGVFVWAQLPAGLDAAAVSRAALEQGMVLAPGNVFSLGQNAPDFLRFNVAQCQSPRVFQLLERAMEQARRGGGPRSNGG</sequence>
<evidence type="ECO:0000256" key="3">
    <source>
        <dbReference type="ARBA" id="ARBA00023015"/>
    </source>
</evidence>
<dbReference type="EMBL" id="FNEC01000026">
    <property type="protein sequence ID" value="SDK00163.1"/>
    <property type="molecule type" value="Genomic_DNA"/>
</dbReference>
<gene>
    <name evidence="7" type="ORF">SAMN05216189_102684</name>
    <name evidence="8" type="ORF">SAMN06295949_113158</name>
</gene>
<dbReference type="InterPro" id="IPR015422">
    <property type="entry name" value="PyrdxlP-dep_Trfase_small"/>
</dbReference>
<dbReference type="InterPro" id="IPR015421">
    <property type="entry name" value="PyrdxlP-dep_Trfase_major"/>
</dbReference>
<dbReference type="PANTHER" id="PTHR46577">
    <property type="entry name" value="HTH-TYPE TRANSCRIPTIONAL REGULATORY PROTEIN GABR"/>
    <property type="match status" value="1"/>
</dbReference>
<dbReference type="Proteomes" id="UP000199693">
    <property type="component" value="Unassembled WGS sequence"/>
</dbReference>
<dbReference type="Proteomes" id="UP000198309">
    <property type="component" value="Unassembled WGS sequence"/>
</dbReference>
<dbReference type="SMART" id="SM00345">
    <property type="entry name" value="HTH_GNTR"/>
    <property type="match status" value="1"/>
</dbReference>
<proteinExistence type="inferred from homology"/>
<dbReference type="Gene3D" id="3.90.1150.10">
    <property type="entry name" value="Aspartate Aminotransferase, domain 1"/>
    <property type="match status" value="1"/>
</dbReference>
<dbReference type="Pfam" id="PF00392">
    <property type="entry name" value="GntR"/>
    <property type="match status" value="1"/>
</dbReference>
<dbReference type="CDD" id="cd07377">
    <property type="entry name" value="WHTH_GntR"/>
    <property type="match status" value="1"/>
</dbReference>
<dbReference type="CDD" id="cd00609">
    <property type="entry name" value="AAT_like"/>
    <property type="match status" value="1"/>
</dbReference>
<evidence type="ECO:0000313" key="10">
    <source>
        <dbReference type="Proteomes" id="UP000199693"/>
    </source>
</evidence>
<organism evidence="7 10">
    <name type="scientific">Pseudomonas delhiensis</name>
    <dbReference type="NCBI Taxonomy" id="366289"/>
    <lineage>
        <taxon>Bacteria</taxon>
        <taxon>Pseudomonadati</taxon>
        <taxon>Pseudomonadota</taxon>
        <taxon>Gammaproteobacteria</taxon>
        <taxon>Pseudomonadales</taxon>
        <taxon>Pseudomonadaceae</taxon>
        <taxon>Pseudomonas</taxon>
    </lineage>
</organism>
<feature type="domain" description="HTH gntR-type" evidence="6">
    <location>
        <begin position="3"/>
        <end position="71"/>
    </location>
</feature>